<reference evidence="2" key="2">
    <citation type="journal article" date="2017" name="Nat. Plants">
        <title>The Aegilops tauschii genome reveals multiple impacts of transposons.</title>
        <authorList>
            <person name="Zhao G."/>
            <person name="Zou C."/>
            <person name="Li K."/>
            <person name="Wang K."/>
            <person name="Li T."/>
            <person name="Gao L."/>
            <person name="Zhang X."/>
            <person name="Wang H."/>
            <person name="Yang Z."/>
            <person name="Liu X."/>
            <person name="Jiang W."/>
            <person name="Mao L."/>
            <person name="Kong X."/>
            <person name="Jiao Y."/>
            <person name="Jia J."/>
        </authorList>
    </citation>
    <scope>NUCLEOTIDE SEQUENCE [LARGE SCALE GENOMIC DNA]</scope>
    <source>
        <strain evidence="2">cv. AL8/78</strain>
    </source>
</reference>
<reference evidence="1" key="5">
    <citation type="journal article" date="2021" name="G3 (Bethesda)">
        <title>Aegilops tauschii genome assembly Aet v5.0 features greater sequence contiguity and improved annotation.</title>
        <authorList>
            <person name="Wang L."/>
            <person name="Zhu T."/>
            <person name="Rodriguez J.C."/>
            <person name="Deal K.R."/>
            <person name="Dubcovsky J."/>
            <person name="McGuire P.E."/>
            <person name="Lux T."/>
            <person name="Spannagl M."/>
            <person name="Mayer K.F.X."/>
            <person name="Baldrich P."/>
            <person name="Meyers B.C."/>
            <person name="Huo N."/>
            <person name="Gu Y.Q."/>
            <person name="Zhou H."/>
            <person name="Devos K.M."/>
            <person name="Bennetzen J.L."/>
            <person name="Unver T."/>
            <person name="Budak H."/>
            <person name="Gulick P.J."/>
            <person name="Galiba G."/>
            <person name="Kalapos B."/>
            <person name="Nelson D.R."/>
            <person name="Li P."/>
            <person name="You F.M."/>
            <person name="Luo M.C."/>
            <person name="Dvorak J."/>
        </authorList>
    </citation>
    <scope>NUCLEOTIDE SEQUENCE [LARGE SCALE GENOMIC DNA]</scope>
    <source>
        <strain evidence="1">cv. AL8/78</strain>
    </source>
</reference>
<name>A0A453HV36_AEGTS</name>
<accession>A0A453HV36</accession>
<organism evidence="1 2">
    <name type="scientific">Aegilops tauschii subsp. strangulata</name>
    <name type="common">Goatgrass</name>
    <dbReference type="NCBI Taxonomy" id="200361"/>
    <lineage>
        <taxon>Eukaryota</taxon>
        <taxon>Viridiplantae</taxon>
        <taxon>Streptophyta</taxon>
        <taxon>Embryophyta</taxon>
        <taxon>Tracheophyta</taxon>
        <taxon>Spermatophyta</taxon>
        <taxon>Magnoliopsida</taxon>
        <taxon>Liliopsida</taxon>
        <taxon>Poales</taxon>
        <taxon>Poaceae</taxon>
        <taxon>BOP clade</taxon>
        <taxon>Pooideae</taxon>
        <taxon>Triticodae</taxon>
        <taxon>Triticeae</taxon>
        <taxon>Triticinae</taxon>
        <taxon>Aegilops</taxon>
    </lineage>
</organism>
<dbReference type="Gramene" id="AET4Gv20315600.26">
    <property type="protein sequence ID" value="AET4Gv20315600.26"/>
    <property type="gene ID" value="AET4Gv20315600"/>
</dbReference>
<reference evidence="2" key="1">
    <citation type="journal article" date="2014" name="Science">
        <title>Ancient hybridizations among the ancestral genomes of bread wheat.</title>
        <authorList>
            <consortium name="International Wheat Genome Sequencing Consortium,"/>
            <person name="Marcussen T."/>
            <person name="Sandve S.R."/>
            <person name="Heier L."/>
            <person name="Spannagl M."/>
            <person name="Pfeifer M."/>
            <person name="Jakobsen K.S."/>
            <person name="Wulff B.B."/>
            <person name="Steuernagel B."/>
            <person name="Mayer K.F."/>
            <person name="Olsen O.A."/>
        </authorList>
    </citation>
    <scope>NUCLEOTIDE SEQUENCE [LARGE SCALE GENOMIC DNA]</scope>
    <source>
        <strain evidence="2">cv. AL8/78</strain>
    </source>
</reference>
<reference evidence="1" key="3">
    <citation type="journal article" date="2017" name="Nature">
        <title>Genome sequence of the progenitor of the wheat D genome Aegilops tauschii.</title>
        <authorList>
            <person name="Luo M.C."/>
            <person name="Gu Y.Q."/>
            <person name="Puiu D."/>
            <person name="Wang H."/>
            <person name="Twardziok S.O."/>
            <person name="Deal K.R."/>
            <person name="Huo N."/>
            <person name="Zhu T."/>
            <person name="Wang L."/>
            <person name="Wang Y."/>
            <person name="McGuire P.E."/>
            <person name="Liu S."/>
            <person name="Long H."/>
            <person name="Ramasamy R.K."/>
            <person name="Rodriguez J.C."/>
            <person name="Van S.L."/>
            <person name="Yuan L."/>
            <person name="Wang Z."/>
            <person name="Xia Z."/>
            <person name="Xiao L."/>
            <person name="Anderson O.D."/>
            <person name="Ouyang S."/>
            <person name="Liang Y."/>
            <person name="Zimin A.V."/>
            <person name="Pertea G."/>
            <person name="Qi P."/>
            <person name="Bennetzen J.L."/>
            <person name="Dai X."/>
            <person name="Dawson M.W."/>
            <person name="Muller H.G."/>
            <person name="Kugler K."/>
            <person name="Rivarola-Duarte L."/>
            <person name="Spannagl M."/>
            <person name="Mayer K.F.X."/>
            <person name="Lu F.H."/>
            <person name="Bevan M.W."/>
            <person name="Leroy P."/>
            <person name="Li P."/>
            <person name="You F.M."/>
            <person name="Sun Q."/>
            <person name="Liu Z."/>
            <person name="Lyons E."/>
            <person name="Wicker T."/>
            <person name="Salzberg S.L."/>
            <person name="Devos K.M."/>
            <person name="Dvorak J."/>
        </authorList>
    </citation>
    <scope>NUCLEOTIDE SEQUENCE [LARGE SCALE GENOMIC DNA]</scope>
    <source>
        <strain evidence="1">cv. AL8/78</strain>
    </source>
</reference>
<reference evidence="1" key="4">
    <citation type="submission" date="2019-03" db="UniProtKB">
        <authorList>
            <consortium name="EnsemblPlants"/>
        </authorList>
    </citation>
    <scope>IDENTIFICATION</scope>
</reference>
<evidence type="ECO:0000313" key="2">
    <source>
        <dbReference type="Proteomes" id="UP000015105"/>
    </source>
</evidence>
<dbReference type="Proteomes" id="UP000015105">
    <property type="component" value="Chromosome 4D"/>
</dbReference>
<protein>
    <submittedName>
        <fullName evidence="1">Uncharacterized protein</fullName>
    </submittedName>
</protein>
<keyword evidence="2" id="KW-1185">Reference proteome</keyword>
<dbReference type="EnsemblPlants" id="AET4Gv20315600.26">
    <property type="protein sequence ID" value="AET4Gv20315600.26"/>
    <property type="gene ID" value="AET4Gv20315600"/>
</dbReference>
<dbReference type="AlphaFoldDB" id="A0A453HV36"/>
<evidence type="ECO:0000313" key="1">
    <source>
        <dbReference type="EnsemblPlants" id="AET4Gv20315600.26"/>
    </source>
</evidence>
<proteinExistence type="predicted"/>
<sequence>LIAGILATSPFFLCHLPSNHGSHTTAHCKVPSAFPLTLTGTLTGSTQAFPDSAMAPLCSDYCMIFEVSNPTFMEHQVAGLRREVICWTYKAQKSSWQQNYLYLRMQ</sequence>